<evidence type="ECO:0000313" key="4">
    <source>
        <dbReference type="Proteomes" id="UP000602124"/>
    </source>
</evidence>
<dbReference type="EMBL" id="JAEKMH010000002">
    <property type="protein sequence ID" value="MBJ3784998.1"/>
    <property type="molecule type" value="Genomic_DNA"/>
</dbReference>
<keyword evidence="4" id="KW-1185">Reference proteome</keyword>
<accession>A0A934MKC5</accession>
<dbReference type="Pfam" id="PF07883">
    <property type="entry name" value="Cupin_2"/>
    <property type="match status" value="1"/>
</dbReference>
<dbReference type="PROSITE" id="PS50943">
    <property type="entry name" value="HTH_CROC1"/>
    <property type="match status" value="1"/>
</dbReference>
<comment type="caution">
    <text evidence="3">The sequence shown here is derived from an EMBL/GenBank/DDBJ whole genome shotgun (WGS) entry which is preliminary data.</text>
</comment>
<dbReference type="InterPro" id="IPR001387">
    <property type="entry name" value="Cro/C1-type_HTH"/>
</dbReference>
<evidence type="ECO:0000259" key="2">
    <source>
        <dbReference type="PROSITE" id="PS50943"/>
    </source>
</evidence>
<dbReference type="GO" id="GO:0003700">
    <property type="term" value="F:DNA-binding transcription factor activity"/>
    <property type="evidence" value="ECO:0007669"/>
    <property type="project" value="TreeGrafter"/>
</dbReference>
<dbReference type="PANTHER" id="PTHR46797:SF1">
    <property type="entry name" value="METHYLPHOSPHONATE SYNTHASE"/>
    <property type="match status" value="1"/>
</dbReference>
<gene>
    <name evidence="3" type="ORF">JEQ47_09725</name>
</gene>
<dbReference type="SUPFAM" id="SSF51182">
    <property type="entry name" value="RmlC-like cupins"/>
    <property type="match status" value="1"/>
</dbReference>
<dbReference type="GO" id="GO:0003677">
    <property type="term" value="F:DNA binding"/>
    <property type="evidence" value="ECO:0007669"/>
    <property type="project" value="UniProtKB-KW"/>
</dbReference>
<dbReference type="AlphaFoldDB" id="A0A934MKC5"/>
<dbReference type="CDD" id="cd02209">
    <property type="entry name" value="cupin_XRE_C"/>
    <property type="match status" value="1"/>
</dbReference>
<dbReference type="Pfam" id="PF01381">
    <property type="entry name" value="HTH_3"/>
    <property type="match status" value="1"/>
</dbReference>
<dbReference type="Gene3D" id="1.10.260.40">
    <property type="entry name" value="lambda repressor-like DNA-binding domains"/>
    <property type="match status" value="1"/>
</dbReference>
<protein>
    <submittedName>
        <fullName evidence="3">Helix-turn-helix domain-containing protein</fullName>
    </submittedName>
</protein>
<dbReference type="CDD" id="cd00093">
    <property type="entry name" value="HTH_XRE"/>
    <property type="match status" value="1"/>
</dbReference>
<proteinExistence type="predicted"/>
<dbReference type="Gene3D" id="2.60.120.10">
    <property type="entry name" value="Jelly Rolls"/>
    <property type="match status" value="1"/>
</dbReference>
<dbReference type="InterPro" id="IPR010982">
    <property type="entry name" value="Lambda_DNA-bd_dom_sf"/>
</dbReference>
<keyword evidence="1" id="KW-0238">DNA-binding</keyword>
<dbReference type="PANTHER" id="PTHR46797">
    <property type="entry name" value="HTH-TYPE TRANSCRIPTIONAL REGULATOR"/>
    <property type="match status" value="1"/>
</dbReference>
<name>A0A934MKC5_9HYPH</name>
<feature type="domain" description="HTH cro/C1-type" evidence="2">
    <location>
        <begin position="31"/>
        <end position="85"/>
    </location>
</feature>
<dbReference type="Proteomes" id="UP000602124">
    <property type="component" value="Unassembled WGS sequence"/>
</dbReference>
<reference evidence="3" key="1">
    <citation type="submission" date="2020-12" db="EMBL/GenBank/DDBJ databases">
        <title>Devosia sp. MSA67 isolated from Mo River.</title>
        <authorList>
            <person name="Ma F."/>
            <person name="Zi Z."/>
        </authorList>
    </citation>
    <scope>NUCLEOTIDE SEQUENCE</scope>
    <source>
        <strain evidence="3">MSA67</strain>
    </source>
</reference>
<evidence type="ECO:0000256" key="1">
    <source>
        <dbReference type="ARBA" id="ARBA00023125"/>
    </source>
</evidence>
<organism evidence="3 4">
    <name type="scientific">Devosia sediminis</name>
    <dbReference type="NCBI Taxonomy" id="2798801"/>
    <lineage>
        <taxon>Bacteria</taxon>
        <taxon>Pseudomonadati</taxon>
        <taxon>Pseudomonadota</taxon>
        <taxon>Alphaproteobacteria</taxon>
        <taxon>Hyphomicrobiales</taxon>
        <taxon>Devosiaceae</taxon>
        <taxon>Devosia</taxon>
    </lineage>
</organism>
<dbReference type="InterPro" id="IPR013096">
    <property type="entry name" value="Cupin_2"/>
</dbReference>
<dbReference type="InterPro" id="IPR014710">
    <property type="entry name" value="RmlC-like_jellyroll"/>
</dbReference>
<dbReference type="InterPro" id="IPR050807">
    <property type="entry name" value="TransReg_Diox_bact_type"/>
</dbReference>
<evidence type="ECO:0000313" key="3">
    <source>
        <dbReference type="EMBL" id="MBJ3784998.1"/>
    </source>
</evidence>
<dbReference type="RefSeq" id="WP_198876209.1">
    <property type="nucleotide sequence ID" value="NZ_JAEKMH010000002.1"/>
</dbReference>
<dbReference type="SUPFAM" id="SSF47413">
    <property type="entry name" value="lambda repressor-like DNA-binding domains"/>
    <property type="match status" value="1"/>
</dbReference>
<dbReference type="GO" id="GO:0005829">
    <property type="term" value="C:cytosol"/>
    <property type="evidence" value="ECO:0007669"/>
    <property type="project" value="TreeGrafter"/>
</dbReference>
<dbReference type="SMART" id="SM00530">
    <property type="entry name" value="HTH_XRE"/>
    <property type="match status" value="1"/>
</dbReference>
<dbReference type="InterPro" id="IPR011051">
    <property type="entry name" value="RmlC_Cupin_sf"/>
</dbReference>
<sequence>MDGESLSIPESAKAAVQEETEKTFALIGQQIRKTRQRRRITIQQLADASGISASMLSLVERGMTSPSLLSLTAIGRNLGLTLAEMMSGELQEPPEEAVTRVQNMPLIKTPDGILRRILRQDRKRGVTITYNEYGSGIGNSPVGITHTGFEYGLVIEGELTIEIDGIQTVLHSGDVVSLRSTRVHKIWNYSASKATTVWFNLDEAES</sequence>